<evidence type="ECO:0000313" key="2">
    <source>
        <dbReference type="Proteomes" id="UP000315891"/>
    </source>
</evidence>
<name>A0A516V4U5_9GAMM</name>
<dbReference type="RefSeq" id="WP_143879055.1">
    <property type="nucleotide sequence ID" value="NZ_BAABLZ010000001.1"/>
</dbReference>
<sequence length="104" mass="11149">MEIAKVELLSNGQVAVSPTVADGLYQYIYRAAAGVEWVAEEGRFLSPSRYMAGAPFPLTAEQRFHNLASAASSELGIRPKVSASTAWVGVPTDVRRSIEAAYSS</sequence>
<evidence type="ECO:0000313" key="1">
    <source>
        <dbReference type="EMBL" id="QDQ73543.1"/>
    </source>
</evidence>
<organism evidence="1 2">
    <name type="scientific">Pseudoluteimonas lycopersici</name>
    <dbReference type="NCBI Taxonomy" id="1324796"/>
    <lineage>
        <taxon>Bacteria</taxon>
        <taxon>Pseudomonadati</taxon>
        <taxon>Pseudomonadota</taxon>
        <taxon>Gammaproteobacteria</taxon>
        <taxon>Lysobacterales</taxon>
        <taxon>Lysobacteraceae</taxon>
        <taxon>Pseudoluteimonas</taxon>
    </lineage>
</organism>
<dbReference type="AlphaFoldDB" id="A0A516V4U5"/>
<proteinExistence type="predicted"/>
<protein>
    <submittedName>
        <fullName evidence="1">Uncharacterized protein</fullName>
    </submittedName>
</protein>
<accession>A0A516V4U5</accession>
<keyword evidence="2" id="KW-1185">Reference proteome</keyword>
<gene>
    <name evidence="1" type="ORF">FNZ56_06485</name>
</gene>
<dbReference type="Gene3D" id="1.20.5.1210">
    <property type="entry name" value="Integron cassette protein helical domain"/>
    <property type="match status" value="1"/>
</dbReference>
<dbReference type="Gene3D" id="2.20.20.40">
    <property type="entry name" value="Integron cassette protein"/>
    <property type="match status" value="1"/>
</dbReference>
<reference evidence="1 2" key="1">
    <citation type="submission" date="2019-07" db="EMBL/GenBank/DDBJ databases">
        <title>Lysobacter weifangensis sp. nov., isolated from bensulfuron-methyl contaminated farmland soil.</title>
        <authorList>
            <person name="Zhao H."/>
        </authorList>
    </citation>
    <scope>NUCLEOTIDE SEQUENCE [LARGE SCALE GENOMIC DNA]</scope>
    <source>
        <strain evidence="1 2">CC-Bw-6</strain>
    </source>
</reference>
<dbReference type="Proteomes" id="UP000315891">
    <property type="component" value="Chromosome"/>
</dbReference>
<dbReference type="EMBL" id="CP041742">
    <property type="protein sequence ID" value="QDQ73543.1"/>
    <property type="molecule type" value="Genomic_DNA"/>
</dbReference>